<keyword evidence="7" id="KW-1185">Reference proteome</keyword>
<dbReference type="KEGG" id="sio:DW64_01140"/>
<proteinExistence type="inferred from homology"/>
<reference evidence="6 8" key="2">
    <citation type="submission" date="2018-06" db="EMBL/GenBank/DDBJ databases">
        <title>Mutators as drivers of adaptation in pathogenic bacteria and a risk factor for host jumps and vaccine escape.</title>
        <authorList>
            <person name="Barnes A.C."/>
            <person name="Silayeva O."/>
        </authorList>
    </citation>
    <scope>NUCLEOTIDE SEQUENCE [LARGE SCALE GENOMIC DNA]</scope>
    <source>
        <strain evidence="6 8">QMA0445</strain>
    </source>
</reference>
<dbReference type="CDD" id="cd07045">
    <property type="entry name" value="BMC_CcmK_like"/>
    <property type="match status" value="1"/>
</dbReference>
<dbReference type="InterPro" id="IPR037233">
    <property type="entry name" value="CcmK-like_sf"/>
</dbReference>
<accession>A0A3L8GQZ6</accession>
<dbReference type="PANTHER" id="PTHR33941:SF11">
    <property type="entry name" value="BACTERIAL MICROCOMPARTMENT SHELL PROTEIN PDUJ"/>
    <property type="match status" value="1"/>
</dbReference>
<dbReference type="InterPro" id="IPR000249">
    <property type="entry name" value="BMC_dom"/>
</dbReference>
<evidence type="ECO:0000256" key="2">
    <source>
        <dbReference type="ARBA" id="ARBA00024446"/>
    </source>
</evidence>
<dbReference type="Gene3D" id="3.30.70.1710">
    <property type="match status" value="1"/>
</dbReference>
<dbReference type="AlphaFoldDB" id="A0A3L8GQZ6"/>
<reference evidence="5 7" key="1">
    <citation type="journal article" date="2014" name="Genome Announc.">
        <title>Complete Genome Sequence of a Virulent Strain, Streptococcus iniae ISET0901, Isolated from Diseased Tilapia.</title>
        <authorList>
            <person name="Pridgeon J.W."/>
            <person name="Zhang D."/>
            <person name="Zhang L."/>
        </authorList>
    </citation>
    <scope>NUCLEOTIDE SEQUENCE [LARGE SCALE GENOMIC DNA]</scope>
    <source>
        <strain evidence="5 7">ISET0901</strain>
    </source>
</reference>
<evidence type="ECO:0000313" key="6">
    <source>
        <dbReference type="EMBL" id="RLU59073.1"/>
    </source>
</evidence>
<keyword evidence="2" id="KW-1283">Bacterial microcompartment</keyword>
<protein>
    <submittedName>
        <fullName evidence="6">BMC domain-containing protein</fullName>
    </submittedName>
    <submittedName>
        <fullName evidence="5">Ribonuclease III</fullName>
    </submittedName>
</protein>
<dbReference type="SMR" id="A0A3L8GQZ6"/>
<dbReference type="PROSITE" id="PS51930">
    <property type="entry name" value="BMC_2"/>
    <property type="match status" value="1"/>
</dbReference>
<dbReference type="RefSeq" id="WP_003099015.1">
    <property type="nucleotide sequence ID" value="NZ_CP010783.1"/>
</dbReference>
<evidence type="ECO:0000256" key="3">
    <source>
        <dbReference type="PROSITE-ProRule" id="PRU01278"/>
    </source>
</evidence>
<dbReference type="PANTHER" id="PTHR33941">
    <property type="entry name" value="PROPANEDIOL UTILIZATION PROTEIN PDUA"/>
    <property type="match status" value="1"/>
</dbReference>
<organism evidence="6 8">
    <name type="scientific">Streptococcus iniae</name>
    <name type="common">Streptococcus shiloi</name>
    <dbReference type="NCBI Taxonomy" id="1346"/>
    <lineage>
        <taxon>Bacteria</taxon>
        <taxon>Bacillati</taxon>
        <taxon>Bacillota</taxon>
        <taxon>Bacilli</taxon>
        <taxon>Lactobacillales</taxon>
        <taxon>Streptococcaceae</taxon>
        <taxon>Streptococcus</taxon>
    </lineage>
</organism>
<comment type="subcellular location">
    <subcellularLocation>
        <location evidence="1">Bacterial microcompartment</location>
    </subcellularLocation>
</comment>
<dbReference type="SMART" id="SM00877">
    <property type="entry name" value="BMC"/>
    <property type="match status" value="1"/>
</dbReference>
<dbReference type="SUPFAM" id="SSF143414">
    <property type="entry name" value="CcmK-like"/>
    <property type="match status" value="1"/>
</dbReference>
<sequence length="191" mass="21116">MKALGMIETYGLIAAIEAADVMLKVADVSLMGSQKVRGGLVMVSVEGDVGAVKTAVEAGASAIRRLEEACFISSHVIPRPDDQLATIYQKANQSIAQPIDTKKEITIAQETEMIAKTDVSLSEEELSLMTAVSEMSIKEYRRTLEKMKVDALRRIVAVNERLLVASEKLEKMVRRDMIDMLVKDFKSQHMN</sequence>
<dbReference type="Proteomes" id="UP000269148">
    <property type="component" value="Unassembled WGS sequence"/>
</dbReference>
<gene>
    <name evidence="6" type="ORF">DIY07_01070</name>
    <name evidence="5" type="ORF">DQ08_01145</name>
</gene>
<dbReference type="STRING" id="1346.BMF34_01320"/>
<dbReference type="InterPro" id="IPR044872">
    <property type="entry name" value="CcmK/CsoS1_BMC"/>
</dbReference>
<dbReference type="EMBL" id="CP007586">
    <property type="protein sequence ID" value="AHY15116.1"/>
    <property type="molecule type" value="Genomic_DNA"/>
</dbReference>
<dbReference type="KEGG" id="siq:DQ08_01145"/>
<evidence type="ECO:0000259" key="4">
    <source>
        <dbReference type="PROSITE" id="PS51930"/>
    </source>
</evidence>
<dbReference type="Proteomes" id="UP000025245">
    <property type="component" value="Chromosome"/>
</dbReference>
<dbReference type="GO" id="GO:0031469">
    <property type="term" value="C:bacterial microcompartment"/>
    <property type="evidence" value="ECO:0007669"/>
    <property type="project" value="UniProtKB-SubCell"/>
</dbReference>
<dbReference type="GeneID" id="93906082"/>
<dbReference type="InterPro" id="IPR050575">
    <property type="entry name" value="BMC_shell"/>
</dbReference>
<dbReference type="EMBL" id="QLQD01000013">
    <property type="protein sequence ID" value="RLU59073.1"/>
    <property type="molecule type" value="Genomic_DNA"/>
</dbReference>
<evidence type="ECO:0000313" key="7">
    <source>
        <dbReference type="Proteomes" id="UP000025245"/>
    </source>
</evidence>
<name>A0A3L8GQZ6_STRIN</name>
<comment type="similarity">
    <text evidence="3">Belongs to the bacterial microcompartments protein family.</text>
</comment>
<dbReference type="Pfam" id="PF00936">
    <property type="entry name" value="BMC"/>
    <property type="match status" value="1"/>
</dbReference>
<dbReference type="OrthoDB" id="9812608at2"/>
<dbReference type="KEGG" id="siz:SI82_01395"/>
<evidence type="ECO:0000256" key="1">
    <source>
        <dbReference type="ARBA" id="ARBA00024322"/>
    </source>
</evidence>
<feature type="domain" description="BMC" evidence="4">
    <location>
        <begin position="3"/>
        <end position="89"/>
    </location>
</feature>
<evidence type="ECO:0000313" key="5">
    <source>
        <dbReference type="EMBL" id="AHY15116.1"/>
    </source>
</evidence>
<evidence type="ECO:0000313" key="8">
    <source>
        <dbReference type="Proteomes" id="UP000269148"/>
    </source>
</evidence>